<protein>
    <submittedName>
        <fullName evidence="1">Uncharacterized protein</fullName>
    </submittedName>
</protein>
<gene>
    <name evidence="1" type="ORF">SDC9_116284</name>
</gene>
<organism evidence="1">
    <name type="scientific">bioreactor metagenome</name>
    <dbReference type="NCBI Taxonomy" id="1076179"/>
    <lineage>
        <taxon>unclassified sequences</taxon>
        <taxon>metagenomes</taxon>
        <taxon>ecological metagenomes</taxon>
    </lineage>
</organism>
<evidence type="ECO:0000313" key="1">
    <source>
        <dbReference type="EMBL" id="MPM69339.1"/>
    </source>
</evidence>
<reference evidence="1" key="1">
    <citation type="submission" date="2019-08" db="EMBL/GenBank/DDBJ databases">
        <authorList>
            <person name="Kucharzyk K."/>
            <person name="Murdoch R.W."/>
            <person name="Higgins S."/>
            <person name="Loffler F."/>
        </authorList>
    </citation>
    <scope>NUCLEOTIDE SEQUENCE</scope>
</reference>
<name>A0A645BV85_9ZZZZ</name>
<dbReference type="EMBL" id="VSSQ01022806">
    <property type="protein sequence ID" value="MPM69339.1"/>
    <property type="molecule type" value="Genomic_DNA"/>
</dbReference>
<accession>A0A645BV85</accession>
<sequence length="120" mass="13085">MTVPNFGFFARNGDVDGLQRKPRGKSGLLQQLLLAAYSLGKGLAYFVGQLSDHRPLLGRQGAHLFENGGELAFFAQIFDAQSFQIGGLLCGREAGDSFLADLLQFLLQHADTSFHTANRI</sequence>
<proteinExistence type="predicted"/>
<dbReference type="AlphaFoldDB" id="A0A645BV85"/>
<comment type="caution">
    <text evidence="1">The sequence shown here is derived from an EMBL/GenBank/DDBJ whole genome shotgun (WGS) entry which is preliminary data.</text>
</comment>